<feature type="region of interest" description="Disordered" evidence="1">
    <location>
        <begin position="522"/>
        <end position="560"/>
    </location>
</feature>
<dbReference type="EMBL" id="LMWU01000028">
    <property type="protein sequence ID" value="KUN64896.1"/>
    <property type="molecule type" value="Genomic_DNA"/>
</dbReference>
<dbReference type="Pfam" id="PF07907">
    <property type="entry name" value="YibE_F"/>
    <property type="match status" value="1"/>
</dbReference>
<feature type="compositionally biased region" description="Basic and acidic residues" evidence="1">
    <location>
        <begin position="87"/>
        <end position="97"/>
    </location>
</feature>
<feature type="compositionally biased region" description="Gly residues" evidence="1">
    <location>
        <begin position="98"/>
        <end position="112"/>
    </location>
</feature>
<keyword evidence="2" id="KW-0812">Transmembrane</keyword>
<comment type="caution">
    <text evidence="3">The sequence shown here is derived from an EMBL/GenBank/DDBJ whole genome shotgun (WGS) entry which is preliminary data.</text>
</comment>
<evidence type="ECO:0000256" key="2">
    <source>
        <dbReference type="SAM" id="Phobius"/>
    </source>
</evidence>
<feature type="transmembrane region" description="Helical" evidence="2">
    <location>
        <begin position="320"/>
        <end position="338"/>
    </location>
</feature>
<protein>
    <recommendedName>
        <fullName evidence="5">YibE/F family protein</fullName>
    </recommendedName>
</protein>
<feature type="transmembrane region" description="Helical" evidence="2">
    <location>
        <begin position="491"/>
        <end position="513"/>
    </location>
</feature>
<dbReference type="Proteomes" id="UP000053669">
    <property type="component" value="Unassembled WGS sequence"/>
</dbReference>
<feature type="compositionally biased region" description="Gly residues" evidence="1">
    <location>
        <begin position="50"/>
        <end position="86"/>
    </location>
</feature>
<feature type="transmembrane region" description="Helical" evidence="2">
    <location>
        <begin position="270"/>
        <end position="287"/>
    </location>
</feature>
<dbReference type="PANTHER" id="PTHR41771">
    <property type="entry name" value="MEMBRANE PROTEIN-RELATED"/>
    <property type="match status" value="1"/>
</dbReference>
<feature type="transmembrane region" description="Helical" evidence="2">
    <location>
        <begin position="446"/>
        <end position="471"/>
    </location>
</feature>
<accession>A0A101S074</accession>
<sequence length="560" mass="56815">MTTTHQPPYPPPEPPRRPGSGNGPGNGSRESFGNGGADGWHEHEHDRQGGHGGQGYGYGPRTGGEGQDGGSDLGGGRGGGGQGGGDGHGHGPGDGHGHGQRGGSGSGNGGGHGHSHSHGPATPVSKHLRKVIAAILIPFGVAVVVGLAVLWPGGAPAHERTGVGFDRQTQQATVSKVVSVSCKSVNASGEAPTGDTSTAEGSSAEQQANGTCKKATIRVDTGNDKGRTFTEIVQPDQSRQLHEGQKVVVAYEPSAPRDLQYSVADVNRRLPMGLLAGIFALAVVIVGRLRGVMALVALAVSFMLLNFFVLPAILQGSNPLLVAVVGSSAIMLIALYMCHGLSARTSVAVLGTLISLILIGILGSQFIGWAALTGNTDDNTGLIHGLYPSIDMSGLLLAGVIIGSLGVLDDVTVTQTSAVWELHEANPTMGWRGLYRAGIRIGRDHIASVVNTLVLAYAGAALPLLLLFSIAQSSVGTVANSELVAEEIVRTLVGSIGLVASVPVTTVLAALVVSADRPEAEAVGTGAGAPVPVPATSVSAGTADSRPAAARGGKGRRRKR</sequence>
<name>A0A101S074_9ACTN</name>
<dbReference type="InterPro" id="IPR012507">
    <property type="entry name" value="YibE_F"/>
</dbReference>
<feature type="region of interest" description="Disordered" evidence="1">
    <location>
        <begin position="186"/>
        <end position="213"/>
    </location>
</feature>
<dbReference type="STRING" id="58343.AQJ46_27660"/>
<proteinExistence type="predicted"/>
<feature type="transmembrane region" description="Helical" evidence="2">
    <location>
        <begin position="294"/>
        <end position="314"/>
    </location>
</feature>
<organism evidence="3 4">
    <name type="scientific">Streptomyces canus</name>
    <dbReference type="NCBI Taxonomy" id="58343"/>
    <lineage>
        <taxon>Bacteria</taxon>
        <taxon>Bacillati</taxon>
        <taxon>Actinomycetota</taxon>
        <taxon>Actinomycetes</taxon>
        <taxon>Kitasatosporales</taxon>
        <taxon>Streptomycetaceae</taxon>
        <taxon>Streptomyces</taxon>
        <taxon>Streptomyces aurantiacus group</taxon>
    </lineage>
</organism>
<evidence type="ECO:0008006" key="5">
    <source>
        <dbReference type="Google" id="ProtNLM"/>
    </source>
</evidence>
<feature type="transmembrane region" description="Helical" evidence="2">
    <location>
        <begin position="392"/>
        <end position="408"/>
    </location>
</feature>
<evidence type="ECO:0000313" key="3">
    <source>
        <dbReference type="EMBL" id="KUN64896.1"/>
    </source>
</evidence>
<dbReference type="AlphaFoldDB" id="A0A101S074"/>
<keyword evidence="2" id="KW-0472">Membrane</keyword>
<feature type="transmembrane region" description="Helical" evidence="2">
    <location>
        <begin position="131"/>
        <end position="151"/>
    </location>
</feature>
<feature type="transmembrane region" description="Helical" evidence="2">
    <location>
        <begin position="350"/>
        <end position="372"/>
    </location>
</feature>
<dbReference type="RefSeq" id="WP_059208157.1">
    <property type="nucleotide sequence ID" value="NZ_KQ948664.1"/>
</dbReference>
<feature type="compositionally biased region" description="Basic and acidic residues" evidence="1">
    <location>
        <begin position="39"/>
        <end position="49"/>
    </location>
</feature>
<evidence type="ECO:0000313" key="4">
    <source>
        <dbReference type="Proteomes" id="UP000053669"/>
    </source>
</evidence>
<keyword evidence="2" id="KW-1133">Transmembrane helix</keyword>
<dbReference type="PANTHER" id="PTHR41771:SF1">
    <property type="entry name" value="MEMBRANE PROTEIN"/>
    <property type="match status" value="1"/>
</dbReference>
<evidence type="ECO:0000256" key="1">
    <source>
        <dbReference type="SAM" id="MobiDB-lite"/>
    </source>
</evidence>
<feature type="region of interest" description="Disordered" evidence="1">
    <location>
        <begin position="1"/>
        <end position="123"/>
    </location>
</feature>
<reference evidence="3 4" key="1">
    <citation type="submission" date="2015-10" db="EMBL/GenBank/DDBJ databases">
        <title>Draft genome sequence of Streptomyces canus DSM 40017, type strain for the species Streptomyces canus.</title>
        <authorList>
            <person name="Ruckert C."/>
            <person name="Winkler A."/>
            <person name="Kalinowski J."/>
            <person name="Kampfer P."/>
            <person name="Glaeser S."/>
        </authorList>
    </citation>
    <scope>NUCLEOTIDE SEQUENCE [LARGE SCALE GENOMIC DNA]</scope>
    <source>
        <strain evidence="3 4">DSM 40017</strain>
    </source>
</reference>
<feature type="compositionally biased region" description="Polar residues" evidence="1">
    <location>
        <begin position="194"/>
        <end position="210"/>
    </location>
</feature>
<gene>
    <name evidence="3" type="ORF">AQJ46_27660</name>
</gene>